<dbReference type="AlphaFoldDB" id="A0A839HCI3"/>
<evidence type="ECO:0000259" key="1">
    <source>
        <dbReference type="SMART" id="SM00481"/>
    </source>
</evidence>
<dbReference type="InterPro" id="IPR052018">
    <property type="entry name" value="PHP_domain"/>
</dbReference>
<comment type="caution">
    <text evidence="2">The sequence shown here is derived from an EMBL/GenBank/DDBJ whole genome shotgun (WGS) entry which is preliminary data.</text>
</comment>
<dbReference type="PANTHER" id="PTHR42924">
    <property type="entry name" value="EXONUCLEASE"/>
    <property type="match status" value="1"/>
</dbReference>
<name>A0A839HCI3_9GAMM</name>
<dbReference type="GO" id="GO:0035312">
    <property type="term" value="F:5'-3' DNA exonuclease activity"/>
    <property type="evidence" value="ECO:0007669"/>
    <property type="project" value="TreeGrafter"/>
</dbReference>
<dbReference type="GO" id="GO:0004534">
    <property type="term" value="F:5'-3' RNA exonuclease activity"/>
    <property type="evidence" value="ECO:0007669"/>
    <property type="project" value="TreeGrafter"/>
</dbReference>
<organism evidence="2 3">
    <name type="scientific">Thiospirillum jenense</name>
    <dbReference type="NCBI Taxonomy" id="1653858"/>
    <lineage>
        <taxon>Bacteria</taxon>
        <taxon>Pseudomonadati</taxon>
        <taxon>Pseudomonadota</taxon>
        <taxon>Gammaproteobacteria</taxon>
        <taxon>Chromatiales</taxon>
        <taxon>Chromatiaceae</taxon>
        <taxon>Thiospirillum</taxon>
    </lineage>
</organism>
<keyword evidence="3" id="KW-1185">Reference proteome</keyword>
<dbReference type="InterPro" id="IPR003141">
    <property type="entry name" value="Pol/His_phosphatase_N"/>
</dbReference>
<dbReference type="Pfam" id="PF02811">
    <property type="entry name" value="PHP"/>
    <property type="match status" value="1"/>
</dbReference>
<dbReference type="CDD" id="cd07438">
    <property type="entry name" value="PHP_HisPPase_AMP"/>
    <property type="match status" value="1"/>
</dbReference>
<evidence type="ECO:0000313" key="2">
    <source>
        <dbReference type="EMBL" id="MBB1124749.1"/>
    </source>
</evidence>
<dbReference type="EMBL" id="JABVCQ010000001">
    <property type="protein sequence ID" value="MBB1124749.1"/>
    <property type="molecule type" value="Genomic_DNA"/>
</dbReference>
<protein>
    <submittedName>
        <fullName evidence="2">PHP domain-containing protein</fullName>
    </submittedName>
</protein>
<feature type="domain" description="Polymerase/histidinol phosphatase N-terminal" evidence="1">
    <location>
        <begin position="5"/>
        <end position="70"/>
    </location>
</feature>
<proteinExistence type="predicted"/>
<dbReference type="InterPro" id="IPR004013">
    <property type="entry name" value="PHP_dom"/>
</dbReference>
<gene>
    <name evidence="2" type="ORF">HUK38_00705</name>
</gene>
<dbReference type="SMART" id="SM00481">
    <property type="entry name" value="POLIIIAc"/>
    <property type="match status" value="1"/>
</dbReference>
<dbReference type="Gene3D" id="1.10.150.650">
    <property type="match status" value="1"/>
</dbReference>
<dbReference type="InterPro" id="IPR016195">
    <property type="entry name" value="Pol/histidinol_Pase-like"/>
</dbReference>
<dbReference type="RefSeq" id="WP_182581846.1">
    <property type="nucleotide sequence ID" value="NZ_JABVCQ010000001.1"/>
</dbReference>
<accession>A0A839HCI3</accession>
<dbReference type="SUPFAM" id="SSF89550">
    <property type="entry name" value="PHP domain-like"/>
    <property type="match status" value="1"/>
</dbReference>
<sequence length="277" mass="30032">MIPSPDLHTHSTASDGTLTPTQLVTRAAVAGVRVLALTDHDTVAGIDEAQLTATTVGVKLIAGVEISVTWLGRTIHIVGLGIDSNNSTLEHGLITQRQFRTWRAEEMAQRLAKVGYPDALAGAQAYANGVVIGRTHFARFLVARGAAPDVRSIFKRFLVAGKPGYVPSEWTDLMTAVNWIKTAGGQAVIAHPARYQLTASKRRQLFNEFSRAGGRAIEVISGSHSRDDVFNYANYAAEHQFLASAGSDYHGPEQPWIELGQLPALPACCTPIWHDWQ</sequence>
<evidence type="ECO:0000313" key="3">
    <source>
        <dbReference type="Proteomes" id="UP000548632"/>
    </source>
</evidence>
<dbReference type="PANTHER" id="PTHR42924:SF3">
    <property type="entry name" value="POLYMERASE_HISTIDINOL PHOSPHATASE N-TERMINAL DOMAIN-CONTAINING PROTEIN"/>
    <property type="match status" value="1"/>
</dbReference>
<dbReference type="Gene3D" id="3.20.20.140">
    <property type="entry name" value="Metal-dependent hydrolases"/>
    <property type="match status" value="1"/>
</dbReference>
<reference evidence="2 3" key="1">
    <citation type="journal article" date="2020" name="Arch. Microbiol.">
        <title>The genome sequence of the giant phototrophic gammaproteobacterium Thiospirillum jenense gives insight into its physiological properties and phylogenetic relationships.</title>
        <authorList>
            <person name="Imhoff J.F."/>
            <person name="Meyer T.E."/>
            <person name="Kyndt J.A."/>
        </authorList>
    </citation>
    <scope>NUCLEOTIDE SEQUENCE [LARGE SCALE GENOMIC DNA]</scope>
    <source>
        <strain evidence="2 3">DSM 216</strain>
    </source>
</reference>
<dbReference type="Proteomes" id="UP000548632">
    <property type="component" value="Unassembled WGS sequence"/>
</dbReference>